<dbReference type="EMBL" id="SNWM01000001">
    <property type="protein sequence ID" value="TDO24936.1"/>
    <property type="molecule type" value="Genomic_DNA"/>
</dbReference>
<sequence>MIVWLILKHTKHSYYKGPGILPGFCFYTTASNGLIFPKSFILVSLEQIWREFQANINYFVS</sequence>
<name>A0A4R6ISI5_9SPHI</name>
<reference evidence="1 2" key="1">
    <citation type="submission" date="2019-03" db="EMBL/GenBank/DDBJ databases">
        <title>Genomic Encyclopedia of Archaeal and Bacterial Type Strains, Phase II (KMG-II): from individual species to whole genera.</title>
        <authorList>
            <person name="Goeker M."/>
        </authorList>
    </citation>
    <scope>NUCLEOTIDE SEQUENCE [LARGE SCALE GENOMIC DNA]</scope>
    <source>
        <strain evidence="1 2">DSM 19034</strain>
    </source>
</reference>
<proteinExistence type="predicted"/>
<accession>A0A4R6ISI5</accession>
<comment type="caution">
    <text evidence="1">The sequence shown here is derived from an EMBL/GenBank/DDBJ whole genome shotgun (WGS) entry which is preliminary data.</text>
</comment>
<gene>
    <name evidence="1" type="ORF">CLV32_1231</name>
</gene>
<evidence type="ECO:0000313" key="1">
    <source>
        <dbReference type="EMBL" id="TDO24936.1"/>
    </source>
</evidence>
<dbReference type="Proteomes" id="UP000295499">
    <property type="component" value="Unassembled WGS sequence"/>
</dbReference>
<protein>
    <submittedName>
        <fullName evidence="1">Uncharacterized protein</fullName>
    </submittedName>
</protein>
<keyword evidence="2" id="KW-1185">Reference proteome</keyword>
<organism evidence="1 2">
    <name type="scientific">Pedobacter duraquae</name>
    <dbReference type="NCBI Taxonomy" id="425511"/>
    <lineage>
        <taxon>Bacteria</taxon>
        <taxon>Pseudomonadati</taxon>
        <taxon>Bacteroidota</taxon>
        <taxon>Sphingobacteriia</taxon>
        <taxon>Sphingobacteriales</taxon>
        <taxon>Sphingobacteriaceae</taxon>
        <taxon>Pedobacter</taxon>
    </lineage>
</organism>
<dbReference type="AlphaFoldDB" id="A0A4R6ISI5"/>
<evidence type="ECO:0000313" key="2">
    <source>
        <dbReference type="Proteomes" id="UP000295499"/>
    </source>
</evidence>